<dbReference type="STRING" id="61395.A0A1Y1WK30"/>
<reference evidence="2 3" key="1">
    <citation type="submission" date="2016-07" db="EMBL/GenBank/DDBJ databases">
        <title>Pervasive Adenine N6-methylation of Active Genes in Fungi.</title>
        <authorList>
            <consortium name="DOE Joint Genome Institute"/>
            <person name="Mondo S.J."/>
            <person name="Dannebaum R.O."/>
            <person name="Kuo R.C."/>
            <person name="Labutti K."/>
            <person name="Haridas S."/>
            <person name="Kuo A."/>
            <person name="Salamov A."/>
            <person name="Ahrendt S.R."/>
            <person name="Lipzen A."/>
            <person name="Sullivan W."/>
            <person name="Andreopoulos W.B."/>
            <person name="Clum A."/>
            <person name="Lindquist E."/>
            <person name="Daum C."/>
            <person name="Ramamoorthy G.K."/>
            <person name="Gryganskyi A."/>
            <person name="Culley D."/>
            <person name="Magnuson J.K."/>
            <person name="James T.Y."/>
            <person name="O'Malley M.A."/>
            <person name="Stajich J.E."/>
            <person name="Spatafora J.W."/>
            <person name="Visel A."/>
            <person name="Grigoriev I.V."/>
        </authorList>
    </citation>
    <scope>NUCLEOTIDE SEQUENCE [LARGE SCALE GENOMIC DNA]</scope>
    <source>
        <strain evidence="2 3">ATCC 12442</strain>
    </source>
</reference>
<keyword evidence="3" id="KW-1185">Reference proteome</keyword>
<gene>
    <name evidence="2" type="ORF">DL89DRAFT_263907</name>
</gene>
<protein>
    <recommendedName>
        <fullName evidence="4">Store-operated calcium entry regulator STIMATE</fullName>
    </recommendedName>
</protein>
<dbReference type="OrthoDB" id="431202at2759"/>
<dbReference type="PANTHER" id="PTHR31735:SF1">
    <property type="entry name" value="VACUOLAR MEMBRANE PROTEIN YPL162C"/>
    <property type="match status" value="1"/>
</dbReference>
<keyword evidence="1" id="KW-0812">Transmembrane</keyword>
<dbReference type="InterPro" id="IPR022127">
    <property type="entry name" value="STIMATE/YPL162C"/>
</dbReference>
<feature type="transmembrane region" description="Helical" evidence="1">
    <location>
        <begin position="213"/>
        <end position="232"/>
    </location>
</feature>
<proteinExistence type="predicted"/>
<dbReference type="Pfam" id="PF12400">
    <property type="entry name" value="STIMATE"/>
    <property type="match status" value="1"/>
</dbReference>
<evidence type="ECO:0000313" key="3">
    <source>
        <dbReference type="Proteomes" id="UP000193922"/>
    </source>
</evidence>
<feature type="transmembrane region" description="Helical" evidence="1">
    <location>
        <begin position="40"/>
        <end position="62"/>
    </location>
</feature>
<name>A0A1Y1WK30_9FUNG</name>
<keyword evidence="1" id="KW-1133">Transmembrane helix</keyword>
<keyword evidence="1" id="KW-0472">Membrane</keyword>
<evidence type="ECO:0000256" key="1">
    <source>
        <dbReference type="SAM" id="Phobius"/>
    </source>
</evidence>
<comment type="caution">
    <text evidence="2">The sequence shown here is derived from an EMBL/GenBank/DDBJ whole genome shotgun (WGS) entry which is preliminary data.</text>
</comment>
<evidence type="ECO:0008006" key="4">
    <source>
        <dbReference type="Google" id="ProtNLM"/>
    </source>
</evidence>
<dbReference type="GeneID" id="63802671"/>
<dbReference type="EMBL" id="MCFD01000001">
    <property type="protein sequence ID" value="ORX73897.1"/>
    <property type="molecule type" value="Genomic_DNA"/>
</dbReference>
<dbReference type="PANTHER" id="PTHR31735">
    <property type="entry name" value="VACUOLAR MEMBRANE PROTEIN YPL162C"/>
    <property type="match status" value="1"/>
</dbReference>
<accession>A0A1Y1WK30</accession>
<sequence>MSETLSSTLLPAQTLSSTMLPTQTPSTMMPVNDEVFSCQLVGGFSILVQVLVGTLGFSTLIIKRQFEKPRRSWLVWSFDVSKQVIGGSLMHMSNLLVSALSGGTKGESQTNPCSWYVLNLTLDCTLGVLILTGYLKLFKLLVRRYKIEGMESGDYGEPPQWRWWVRQLSMFCMGMVFMKLTVVFLIAVLPFLVSIGDMILKPVQLTHSPRFEIVFVMAVWPLSLNIFESWVIDHFIKTHRPHGHMPVVGSESATSFEMAGTAVSSGTVGEHNQQFSIDMDGEFDFSDDDDDEERTAAAGGFAGRKANYAAVKSEDTLTMRDSLALDDEEHDIGLSKQHQD</sequence>
<dbReference type="RefSeq" id="XP_040747108.1">
    <property type="nucleotide sequence ID" value="XM_040886023.1"/>
</dbReference>
<dbReference type="AlphaFoldDB" id="A0A1Y1WK30"/>
<dbReference type="GO" id="GO:0016020">
    <property type="term" value="C:membrane"/>
    <property type="evidence" value="ECO:0007669"/>
    <property type="project" value="TreeGrafter"/>
</dbReference>
<feature type="transmembrane region" description="Helical" evidence="1">
    <location>
        <begin position="168"/>
        <end position="193"/>
    </location>
</feature>
<organism evidence="2 3">
    <name type="scientific">Linderina pennispora</name>
    <dbReference type="NCBI Taxonomy" id="61395"/>
    <lineage>
        <taxon>Eukaryota</taxon>
        <taxon>Fungi</taxon>
        <taxon>Fungi incertae sedis</taxon>
        <taxon>Zoopagomycota</taxon>
        <taxon>Kickxellomycotina</taxon>
        <taxon>Kickxellomycetes</taxon>
        <taxon>Kickxellales</taxon>
        <taxon>Kickxellaceae</taxon>
        <taxon>Linderina</taxon>
    </lineage>
</organism>
<dbReference type="Proteomes" id="UP000193922">
    <property type="component" value="Unassembled WGS sequence"/>
</dbReference>
<evidence type="ECO:0000313" key="2">
    <source>
        <dbReference type="EMBL" id="ORX73897.1"/>
    </source>
</evidence>